<dbReference type="Gene3D" id="3.30.160.40">
    <property type="entry name" value="Porphobilinogen deaminase, C-terminal domain"/>
    <property type="match status" value="1"/>
</dbReference>
<evidence type="ECO:0000256" key="5">
    <source>
        <dbReference type="ARBA" id="ARBA00022679"/>
    </source>
</evidence>
<dbReference type="GO" id="GO:0005737">
    <property type="term" value="C:cytoplasm"/>
    <property type="evidence" value="ECO:0007669"/>
    <property type="project" value="UniProtKB-UniRule"/>
</dbReference>
<dbReference type="FunFam" id="3.40.190.10:FF:000005">
    <property type="entry name" value="Porphobilinogen deaminase"/>
    <property type="match status" value="1"/>
</dbReference>
<keyword evidence="5 8" id="KW-0808">Transferase</keyword>
<dbReference type="FunFam" id="3.30.160.40:FF:000002">
    <property type="entry name" value="Porphobilinogen deaminase"/>
    <property type="match status" value="1"/>
</dbReference>
<gene>
    <name evidence="8 11" type="primary">hemC</name>
    <name evidence="11" type="ORF">GCM10007877_27920</name>
</gene>
<evidence type="ECO:0000256" key="3">
    <source>
        <dbReference type="ARBA" id="ARBA00005638"/>
    </source>
</evidence>
<comment type="function">
    <text evidence="1 8">Tetrapolymerization of the monopyrrole PBG into the hydroxymethylbilane pre-uroporphyrinogen in several discrete steps.</text>
</comment>
<evidence type="ECO:0000259" key="9">
    <source>
        <dbReference type="Pfam" id="PF01379"/>
    </source>
</evidence>
<dbReference type="Pfam" id="PF03900">
    <property type="entry name" value="Porphobil_deamC"/>
    <property type="match status" value="1"/>
</dbReference>
<comment type="cofactor">
    <cofactor evidence="8">
        <name>dipyrromethane</name>
        <dbReference type="ChEBI" id="CHEBI:60342"/>
    </cofactor>
    <text evidence="8">Binds 1 dipyrromethane group covalently.</text>
</comment>
<dbReference type="SUPFAM" id="SSF53850">
    <property type="entry name" value="Periplasmic binding protein-like II"/>
    <property type="match status" value="1"/>
</dbReference>
<dbReference type="GO" id="GO:0004418">
    <property type="term" value="F:hydroxymethylbilane synthase activity"/>
    <property type="evidence" value="ECO:0007669"/>
    <property type="project" value="UniProtKB-UniRule"/>
</dbReference>
<comment type="catalytic activity">
    <reaction evidence="7 8">
        <text>4 porphobilinogen + H2O = hydroxymethylbilane + 4 NH4(+)</text>
        <dbReference type="Rhea" id="RHEA:13185"/>
        <dbReference type="ChEBI" id="CHEBI:15377"/>
        <dbReference type="ChEBI" id="CHEBI:28938"/>
        <dbReference type="ChEBI" id="CHEBI:57845"/>
        <dbReference type="ChEBI" id="CHEBI:58126"/>
        <dbReference type="EC" id="2.5.1.61"/>
    </reaction>
</comment>
<evidence type="ECO:0000256" key="4">
    <source>
        <dbReference type="ARBA" id="ARBA00011245"/>
    </source>
</evidence>
<dbReference type="PANTHER" id="PTHR11557:SF0">
    <property type="entry name" value="PORPHOBILINOGEN DEAMINASE"/>
    <property type="match status" value="1"/>
</dbReference>
<evidence type="ECO:0000256" key="2">
    <source>
        <dbReference type="ARBA" id="ARBA00004735"/>
    </source>
</evidence>
<dbReference type="PROSITE" id="PS00533">
    <property type="entry name" value="PORPHOBILINOGEN_DEAM"/>
    <property type="match status" value="1"/>
</dbReference>
<evidence type="ECO:0000313" key="11">
    <source>
        <dbReference type="EMBL" id="GLS27073.1"/>
    </source>
</evidence>
<comment type="similarity">
    <text evidence="3 8">Belongs to the HMBS family.</text>
</comment>
<organism evidence="11 12">
    <name type="scientific">Marinibactrum halimedae</name>
    <dbReference type="NCBI Taxonomy" id="1444977"/>
    <lineage>
        <taxon>Bacteria</taxon>
        <taxon>Pseudomonadati</taxon>
        <taxon>Pseudomonadota</taxon>
        <taxon>Gammaproteobacteria</taxon>
        <taxon>Cellvibrionales</taxon>
        <taxon>Cellvibrionaceae</taxon>
        <taxon>Marinibactrum</taxon>
    </lineage>
</organism>
<dbReference type="FunFam" id="3.40.190.10:FF:000004">
    <property type="entry name" value="Porphobilinogen deaminase"/>
    <property type="match status" value="1"/>
</dbReference>
<dbReference type="InterPro" id="IPR022417">
    <property type="entry name" value="Porphobilin_deaminase_N"/>
</dbReference>
<dbReference type="CDD" id="cd13646">
    <property type="entry name" value="PBP2_EcHMBS_like"/>
    <property type="match status" value="1"/>
</dbReference>
<dbReference type="NCBIfam" id="TIGR00212">
    <property type="entry name" value="hemC"/>
    <property type="match status" value="1"/>
</dbReference>
<dbReference type="Pfam" id="PF01379">
    <property type="entry name" value="Porphobil_deam"/>
    <property type="match status" value="1"/>
</dbReference>
<evidence type="ECO:0000313" key="12">
    <source>
        <dbReference type="Proteomes" id="UP001156870"/>
    </source>
</evidence>
<protein>
    <recommendedName>
        <fullName evidence="8">Porphobilinogen deaminase</fullName>
        <shortName evidence="8">PBG</shortName>
        <ecNumber evidence="8">2.5.1.61</ecNumber>
    </recommendedName>
    <alternativeName>
        <fullName evidence="8">Hydroxymethylbilane synthase</fullName>
        <shortName evidence="8">HMBS</shortName>
    </alternativeName>
    <alternativeName>
        <fullName evidence="8">Pre-uroporphyrinogen synthase</fullName>
    </alternativeName>
</protein>
<dbReference type="RefSeq" id="WP_232592891.1">
    <property type="nucleotide sequence ID" value="NZ_BSPD01000065.1"/>
</dbReference>
<evidence type="ECO:0000259" key="10">
    <source>
        <dbReference type="Pfam" id="PF03900"/>
    </source>
</evidence>
<comment type="caution">
    <text evidence="11">The sequence shown here is derived from an EMBL/GenBank/DDBJ whole genome shotgun (WGS) entry which is preliminary data.</text>
</comment>
<feature type="domain" description="Porphobilinogen deaminase C-terminal" evidence="10">
    <location>
        <begin position="227"/>
        <end position="296"/>
    </location>
</feature>
<evidence type="ECO:0000256" key="8">
    <source>
        <dbReference type="HAMAP-Rule" id="MF_00260"/>
    </source>
</evidence>
<name>A0AA37T8U3_9GAMM</name>
<dbReference type="InterPro" id="IPR000860">
    <property type="entry name" value="HemC"/>
</dbReference>
<evidence type="ECO:0000256" key="7">
    <source>
        <dbReference type="ARBA" id="ARBA00048169"/>
    </source>
</evidence>
<dbReference type="InterPro" id="IPR036803">
    <property type="entry name" value="Porphobilinogen_deaminase_C_sf"/>
</dbReference>
<dbReference type="InterPro" id="IPR022419">
    <property type="entry name" value="Porphobilin_deaminase_cofac_BS"/>
</dbReference>
<sequence length="312" mass="33877">MPLAQKLRIATRKSALAMWQAEYVQASLEAHHPGLGVELCPMVSKGDKILDVPLAKVGGKGLFVKELENSMLANETDIAVHSMKDVPMEFPDGLGLAVICEREDPRDAFVSNRYSSFESLPQGAVVGTSSLRRQCQLLSKRPDLDIKFLRGNVNTRLSKLDGEEYDAIILAAAGLLRLEFKERIAEYLPPELSLPAGGQGAVGIECRTDDTITQALLAPLHHQDTATRVLAERAMNRRLEGGCQVPIGCYAELEQDQLWLRGLVGAPDGSVLLFDEIRGEREDAEAMGVALAERLLASGADKILASVYGTSV</sequence>
<dbReference type="HAMAP" id="MF_00260">
    <property type="entry name" value="Porphobil_deam"/>
    <property type="match status" value="1"/>
</dbReference>
<keyword evidence="6 8" id="KW-0627">Porphyrin biosynthesis</keyword>
<dbReference type="Gene3D" id="3.40.190.10">
    <property type="entry name" value="Periplasmic binding protein-like II"/>
    <property type="match status" value="2"/>
</dbReference>
<comment type="miscellaneous">
    <text evidence="8">The porphobilinogen subunits are added to the dipyrromethane group.</text>
</comment>
<evidence type="ECO:0000256" key="1">
    <source>
        <dbReference type="ARBA" id="ARBA00002869"/>
    </source>
</evidence>
<reference evidence="11 12" key="1">
    <citation type="journal article" date="2014" name="Int. J. Syst. Evol. Microbiol.">
        <title>Complete genome sequence of Corynebacterium casei LMG S-19264T (=DSM 44701T), isolated from a smear-ripened cheese.</title>
        <authorList>
            <consortium name="US DOE Joint Genome Institute (JGI-PGF)"/>
            <person name="Walter F."/>
            <person name="Albersmeier A."/>
            <person name="Kalinowski J."/>
            <person name="Ruckert C."/>
        </authorList>
    </citation>
    <scope>NUCLEOTIDE SEQUENCE [LARGE SCALE GENOMIC DNA]</scope>
    <source>
        <strain evidence="11 12">NBRC 110095</strain>
    </source>
</reference>
<dbReference type="SUPFAM" id="SSF54782">
    <property type="entry name" value="Porphobilinogen deaminase (hydroxymethylbilane synthase), C-terminal domain"/>
    <property type="match status" value="1"/>
</dbReference>
<dbReference type="PANTHER" id="PTHR11557">
    <property type="entry name" value="PORPHOBILINOGEN DEAMINASE"/>
    <property type="match status" value="1"/>
</dbReference>
<dbReference type="EMBL" id="BSPD01000065">
    <property type="protein sequence ID" value="GLS27073.1"/>
    <property type="molecule type" value="Genomic_DNA"/>
</dbReference>
<dbReference type="InterPro" id="IPR022418">
    <property type="entry name" value="Porphobilinogen_deaminase_C"/>
</dbReference>
<keyword evidence="12" id="KW-1185">Reference proteome</keyword>
<feature type="modified residue" description="S-(dipyrrolylmethanemethyl)cysteine" evidence="8">
    <location>
        <position position="243"/>
    </location>
</feature>
<dbReference type="PIRSF" id="PIRSF001438">
    <property type="entry name" value="4pyrrol_synth_OHMeBilane_synth"/>
    <property type="match status" value="1"/>
</dbReference>
<comment type="pathway">
    <text evidence="2">Porphyrin-containing compound metabolism; protoporphyrin-IX biosynthesis; coproporphyrinogen-III from 5-aminolevulinate: step 2/4.</text>
</comment>
<comment type="subunit">
    <text evidence="4 8">Monomer.</text>
</comment>
<dbReference type="Proteomes" id="UP001156870">
    <property type="component" value="Unassembled WGS sequence"/>
</dbReference>
<dbReference type="PRINTS" id="PR00151">
    <property type="entry name" value="PORPHBDMNASE"/>
</dbReference>
<dbReference type="EC" id="2.5.1.61" evidence="8"/>
<proteinExistence type="inferred from homology"/>
<dbReference type="AlphaFoldDB" id="A0AA37T8U3"/>
<feature type="domain" description="Porphobilinogen deaminase N-terminal" evidence="9">
    <location>
        <begin position="7"/>
        <end position="213"/>
    </location>
</feature>
<dbReference type="GO" id="GO:0006782">
    <property type="term" value="P:protoporphyrinogen IX biosynthetic process"/>
    <property type="evidence" value="ECO:0007669"/>
    <property type="project" value="UniProtKB-UniRule"/>
</dbReference>
<evidence type="ECO:0000256" key="6">
    <source>
        <dbReference type="ARBA" id="ARBA00023244"/>
    </source>
</evidence>
<accession>A0AA37T8U3</accession>